<name>A0A2W7QNA0_9RHOB</name>
<dbReference type="Gene3D" id="1.10.10.60">
    <property type="entry name" value="Homeodomain-like"/>
    <property type="match status" value="1"/>
</dbReference>
<dbReference type="PROSITE" id="PS50994">
    <property type="entry name" value="INTEGRASE"/>
    <property type="match status" value="1"/>
</dbReference>
<dbReference type="PANTHER" id="PTHR35004:SF7">
    <property type="entry name" value="INTEGRASE PROTEIN"/>
    <property type="match status" value="1"/>
</dbReference>
<dbReference type="InterPro" id="IPR054353">
    <property type="entry name" value="IstA-like_C"/>
</dbReference>
<dbReference type="Pfam" id="PF22483">
    <property type="entry name" value="Mu-transpos_C_2"/>
    <property type="match status" value="1"/>
</dbReference>
<comment type="caution">
    <text evidence="7">The sequence shown here is derived from an EMBL/GenBank/DDBJ whole genome shotgun (WGS) entry which is preliminary data.</text>
</comment>
<keyword evidence="3" id="KW-0238">DNA-binding</keyword>
<proteinExistence type="inferred from homology"/>
<evidence type="ECO:0000313" key="8">
    <source>
        <dbReference type="Proteomes" id="UP000249538"/>
    </source>
</evidence>
<dbReference type="InterPro" id="IPR001584">
    <property type="entry name" value="Integrase_cat-core"/>
</dbReference>
<reference evidence="7 8" key="1">
    <citation type="submission" date="2018-06" db="EMBL/GenBank/DDBJ databases">
        <title>Genomic Encyclopedia of Archaeal and Bacterial Type Strains, Phase II (KMG-II): from individual species to whole genera.</title>
        <authorList>
            <person name="Goeker M."/>
        </authorList>
    </citation>
    <scope>NUCLEOTIDE SEQUENCE [LARGE SCALE GENOMIC DNA]</scope>
    <source>
        <strain evidence="7 8">DSM 18774</strain>
    </source>
</reference>
<dbReference type="GO" id="GO:0015074">
    <property type="term" value="P:DNA integration"/>
    <property type="evidence" value="ECO:0007669"/>
    <property type="project" value="InterPro"/>
</dbReference>
<feature type="domain" description="HTH IS21-type" evidence="5">
    <location>
        <begin position="3"/>
        <end position="65"/>
    </location>
</feature>
<sequence length="422" mass="48070">MGLLNIIRRMHLRQKLSIREIAKRTGLSRNTVTKHLAAEKVEPKFATPERPSRLDPFAEKLAGWLKTNAGKSRKERQTLKKMHADLVTLGFTGSYNRVAAFAREWRADRQREQQTTGRGTFVPLAFRPGEAFQFDWSEDFAVVGGERRKLQVAHIKLSHGRAFLLRAYPLQTHEMLFDAHWHAFRILGGVPERGIYDNMKTAVDRVGRGKAREINIRFLAMANHYVFEPEFCNPAAGWEKGQVEKNVRDSRHQMLQAMPDFPDLAALNAWLEERCIALWHETAHGTLPGTIADVWIDEKAALMPLPSAFDGFVEIDKRVSPTCLISFERNRYSVPASFANRPVSLRVYPDRLVVAAEVNILCEHSRVIERSHKFPPKTIYDWRHYSGGRAKEARSSSQWRAIPGITVCLPAVAGSNATQTRR</sequence>
<dbReference type="EMBL" id="QKZS01000036">
    <property type="protein sequence ID" value="PZX47530.1"/>
    <property type="molecule type" value="Genomic_DNA"/>
</dbReference>
<evidence type="ECO:0000313" key="7">
    <source>
        <dbReference type="EMBL" id="PZX47530.1"/>
    </source>
</evidence>
<dbReference type="Proteomes" id="UP000249538">
    <property type="component" value="Unassembled WGS sequence"/>
</dbReference>
<dbReference type="GO" id="GO:0032196">
    <property type="term" value="P:transposition"/>
    <property type="evidence" value="ECO:0007669"/>
    <property type="project" value="UniProtKB-KW"/>
</dbReference>
<dbReference type="GO" id="GO:0003677">
    <property type="term" value="F:DNA binding"/>
    <property type="evidence" value="ECO:0007669"/>
    <property type="project" value="UniProtKB-KW"/>
</dbReference>
<accession>A0A2W7QNA0</accession>
<dbReference type="GO" id="GO:0006310">
    <property type="term" value="P:DNA recombination"/>
    <property type="evidence" value="ECO:0007669"/>
    <property type="project" value="UniProtKB-KW"/>
</dbReference>
<organism evidence="7 8">
    <name type="scientific">Cereibacter changlensis</name>
    <dbReference type="NCBI Taxonomy" id="402884"/>
    <lineage>
        <taxon>Bacteria</taxon>
        <taxon>Pseudomonadati</taxon>
        <taxon>Pseudomonadota</taxon>
        <taxon>Alphaproteobacteria</taxon>
        <taxon>Rhodobacterales</taxon>
        <taxon>Paracoccaceae</taxon>
        <taxon>Cereibacter</taxon>
    </lineage>
</organism>
<dbReference type="PANTHER" id="PTHR35004">
    <property type="entry name" value="TRANSPOSASE RV3428C-RELATED"/>
    <property type="match status" value="1"/>
</dbReference>
<gene>
    <name evidence="7" type="ORF">LX76_04505</name>
</gene>
<comment type="similarity">
    <text evidence="1">Belongs to the transposase IS21/IS408/IS1162 family.</text>
</comment>
<evidence type="ECO:0000256" key="4">
    <source>
        <dbReference type="ARBA" id="ARBA00023172"/>
    </source>
</evidence>
<evidence type="ECO:0000259" key="6">
    <source>
        <dbReference type="PROSITE" id="PS50994"/>
    </source>
</evidence>
<dbReference type="PROSITE" id="PS50531">
    <property type="entry name" value="HTH_IS21"/>
    <property type="match status" value="1"/>
</dbReference>
<evidence type="ECO:0000256" key="1">
    <source>
        <dbReference type="ARBA" id="ARBA00009277"/>
    </source>
</evidence>
<keyword evidence="2" id="KW-0815">Transposition</keyword>
<evidence type="ECO:0000256" key="2">
    <source>
        <dbReference type="ARBA" id="ARBA00022578"/>
    </source>
</evidence>
<dbReference type="AlphaFoldDB" id="A0A2W7QNA0"/>
<dbReference type="NCBIfam" id="NF033546">
    <property type="entry name" value="transpos_IS21"/>
    <property type="match status" value="1"/>
</dbReference>
<protein>
    <submittedName>
        <fullName evidence="7">Transposase</fullName>
    </submittedName>
</protein>
<feature type="domain" description="Integrase catalytic" evidence="6">
    <location>
        <begin position="124"/>
        <end position="299"/>
    </location>
</feature>
<evidence type="ECO:0000256" key="3">
    <source>
        <dbReference type="ARBA" id="ARBA00023125"/>
    </source>
</evidence>
<evidence type="ECO:0000259" key="5">
    <source>
        <dbReference type="PROSITE" id="PS50531"/>
    </source>
</evidence>
<dbReference type="InterPro" id="IPR017894">
    <property type="entry name" value="HTH_IS21_transposase_type"/>
</dbReference>
<keyword evidence="4" id="KW-0233">DNA recombination</keyword>